<protein>
    <submittedName>
        <fullName evidence="1">Uncharacterized protein</fullName>
    </submittedName>
</protein>
<dbReference type="InterPro" id="IPR054274">
    <property type="entry name" value="DUF7005"/>
</dbReference>
<dbReference type="EMBL" id="JTCM02000103">
    <property type="protein sequence ID" value="NEU76292.1"/>
    <property type="molecule type" value="Genomic_DNA"/>
</dbReference>
<dbReference type="Proteomes" id="UP000031549">
    <property type="component" value="Unassembled WGS sequence"/>
</dbReference>
<comment type="caution">
    <text evidence="1">The sequence shown here is derived from an EMBL/GenBank/DDBJ whole genome shotgun (WGS) entry which is preliminary data.</text>
</comment>
<reference evidence="1 2" key="1">
    <citation type="journal article" date="2015" name="Genome Announc.">
        <title>Draft Genome Sequence of Cyanobacterium Hassallia byssoidea Strain VB512170, Isolated from Monuments in India.</title>
        <authorList>
            <person name="Singh D."/>
            <person name="Chandrababunaidu M.M."/>
            <person name="Panda A."/>
            <person name="Sen D."/>
            <person name="Bhattacharyya S."/>
            <person name="Adhikary S.P."/>
            <person name="Tripathy S."/>
        </authorList>
    </citation>
    <scope>NUCLEOTIDE SEQUENCE [LARGE SCALE GENOMIC DNA]</scope>
    <source>
        <strain evidence="1 2">VB512170</strain>
    </source>
</reference>
<evidence type="ECO:0000313" key="1">
    <source>
        <dbReference type="EMBL" id="NEU76292.1"/>
    </source>
</evidence>
<proteinExistence type="predicted"/>
<keyword evidence="2" id="KW-1185">Reference proteome</keyword>
<sequence>MSNQQEFRRSVLAFYGASASQAEELLAYNQNLFSHKCLKHAVKFPLVPEAHITVWEEYAVAARVIGAFEALKQRLVQFRFPILEGISQTEAYRFATRKGVSVDNIPEATGLILTLPEKLQLIIHQSLAGTIPVLLTGNREDFVTLVQALTMQNEPKLVPASMGACMVAGFNNWDRIRRDRQQWSARNNNYSETSWGAEFRNIIPQKTLYQDRLIILSDSPYSNVSAEDMGLEELEWQRLSLTIRLEHECTHYFTRRLFGSMRNNMLDELIADYRGIVAATGYYRADWFLRFVGLESFPNYREGGRMQNYLGQPPLCNGAFKILQALVKATAENLQRFHTDHASELRDINIQPLMLIALTHLTLEELASKSANFRIQQTLEELQKTISA</sequence>
<accession>A0A846HG09</accession>
<dbReference type="AlphaFoldDB" id="A0A846HG09"/>
<gene>
    <name evidence="1" type="ORF">PI95_028130</name>
</gene>
<name>A0A846HG09_9CYAN</name>
<dbReference type="RefSeq" id="WP_039739025.1">
    <property type="nucleotide sequence ID" value="NZ_JTCM02000103.1"/>
</dbReference>
<evidence type="ECO:0000313" key="2">
    <source>
        <dbReference type="Proteomes" id="UP000031549"/>
    </source>
</evidence>
<organism evidence="1 2">
    <name type="scientific">Hassallia byssoidea VB512170</name>
    <dbReference type="NCBI Taxonomy" id="1304833"/>
    <lineage>
        <taxon>Bacteria</taxon>
        <taxon>Bacillati</taxon>
        <taxon>Cyanobacteriota</taxon>
        <taxon>Cyanophyceae</taxon>
        <taxon>Nostocales</taxon>
        <taxon>Tolypothrichaceae</taxon>
        <taxon>Hassallia</taxon>
    </lineage>
</organism>
<dbReference type="Pfam" id="PF22541">
    <property type="entry name" value="DUF7005"/>
    <property type="match status" value="1"/>
</dbReference>